<keyword evidence="4" id="KW-0488">Methylation</keyword>
<sequence length="90" mass="10448">MGELPYKIQLLKLRRIEELNNKLRNELARERITASNACLSIIDYASTQKDYLIPDVWGYPDIGEIPYTNSKRNIQNRSQNNDANNCCTIM</sequence>
<dbReference type="SMART" id="SM01224">
    <property type="entry name" value="G_gamma"/>
    <property type="match status" value="1"/>
</dbReference>
<dbReference type="Proteomes" id="UP000422736">
    <property type="component" value="Chromosome 7"/>
</dbReference>
<reference evidence="12 13" key="1">
    <citation type="submission" date="2016-03" db="EMBL/GenBank/DDBJ databases">
        <title>How can Kluyveromyces marxianus grow so fast - potential evolutionary course in Saccharomyces Complex revealed by comparative genomics.</title>
        <authorList>
            <person name="Mo W."/>
            <person name="Lu W."/>
            <person name="Yang X."/>
            <person name="Qi J."/>
            <person name="Lv H."/>
        </authorList>
    </citation>
    <scope>NUCLEOTIDE SEQUENCE [LARGE SCALE GENOMIC DNA]</scope>
    <source>
        <strain evidence="12 13">FIM1</strain>
    </source>
</reference>
<evidence type="ECO:0000256" key="7">
    <source>
        <dbReference type="ARBA" id="ARBA00023224"/>
    </source>
</evidence>
<evidence type="ECO:0000256" key="3">
    <source>
        <dbReference type="ARBA" id="ARBA00016111"/>
    </source>
</evidence>
<dbReference type="EMBL" id="CP015061">
    <property type="protein sequence ID" value="QGN18102.1"/>
    <property type="molecule type" value="Genomic_DNA"/>
</dbReference>
<dbReference type="SUPFAM" id="SSF48670">
    <property type="entry name" value="Transducin (heterotrimeric G protein), gamma chain"/>
    <property type="match status" value="1"/>
</dbReference>
<dbReference type="Pfam" id="PF00631">
    <property type="entry name" value="G-gamma"/>
    <property type="match status" value="1"/>
</dbReference>
<dbReference type="InterPro" id="IPR036284">
    <property type="entry name" value="GGL_sf"/>
</dbReference>
<feature type="coiled-coil region" evidence="10">
    <location>
        <begin position="6"/>
        <end position="33"/>
    </location>
</feature>
<keyword evidence="8" id="KW-0449">Lipoprotein</keyword>
<evidence type="ECO:0000259" key="11">
    <source>
        <dbReference type="SMART" id="SM01224"/>
    </source>
</evidence>
<dbReference type="PANTHER" id="PTHR28189">
    <property type="entry name" value="GUANINE NUCLEOTIDE-BINDING PROTEIN SUBUNIT GAMMA"/>
    <property type="match status" value="1"/>
</dbReference>
<name>A0ABX6F249_KLUMA</name>
<dbReference type="InterPro" id="IPR041848">
    <property type="entry name" value="Ste18_fungal"/>
</dbReference>
<dbReference type="InterPro" id="IPR015898">
    <property type="entry name" value="G-protein_gamma-like_dom"/>
</dbReference>
<dbReference type="PANTHER" id="PTHR28189:SF1">
    <property type="entry name" value="GUANINE NUCLEOTIDE-BINDING PROTEIN SUBUNIT GAMMA"/>
    <property type="match status" value="1"/>
</dbReference>
<keyword evidence="5" id="KW-0472">Membrane</keyword>
<evidence type="ECO:0000256" key="1">
    <source>
        <dbReference type="ARBA" id="ARBA00004370"/>
    </source>
</evidence>
<keyword evidence="6" id="KW-0564">Palmitate</keyword>
<organism evidence="12 13">
    <name type="scientific">Kluyveromyces marxianus</name>
    <name type="common">Yeast</name>
    <name type="synonym">Candida kefyr</name>
    <dbReference type="NCBI Taxonomy" id="4911"/>
    <lineage>
        <taxon>Eukaryota</taxon>
        <taxon>Fungi</taxon>
        <taxon>Dikarya</taxon>
        <taxon>Ascomycota</taxon>
        <taxon>Saccharomycotina</taxon>
        <taxon>Saccharomycetes</taxon>
        <taxon>Saccharomycetales</taxon>
        <taxon>Saccharomycetaceae</taxon>
        <taxon>Kluyveromyces</taxon>
    </lineage>
</organism>
<dbReference type="Gene3D" id="4.10.260.10">
    <property type="entry name" value="Transducin (heterotrimeric G protein), gamma chain"/>
    <property type="match status" value="1"/>
</dbReference>
<evidence type="ECO:0000256" key="6">
    <source>
        <dbReference type="ARBA" id="ARBA00023139"/>
    </source>
</evidence>
<comment type="similarity">
    <text evidence="2">Belongs to the G protein gamma family.</text>
</comment>
<proteinExistence type="inferred from homology"/>
<evidence type="ECO:0000256" key="5">
    <source>
        <dbReference type="ARBA" id="ARBA00023136"/>
    </source>
</evidence>
<evidence type="ECO:0000256" key="9">
    <source>
        <dbReference type="ARBA" id="ARBA00023289"/>
    </source>
</evidence>
<feature type="domain" description="G protein gamma" evidence="11">
    <location>
        <begin position="9"/>
        <end position="90"/>
    </location>
</feature>
<keyword evidence="10" id="KW-0175">Coiled coil</keyword>
<evidence type="ECO:0000256" key="4">
    <source>
        <dbReference type="ARBA" id="ARBA00022481"/>
    </source>
</evidence>
<evidence type="ECO:0000313" key="13">
    <source>
        <dbReference type="Proteomes" id="UP000422736"/>
    </source>
</evidence>
<comment type="subcellular location">
    <subcellularLocation>
        <location evidence="1">Membrane</location>
    </subcellularLocation>
</comment>
<keyword evidence="13" id="KW-1185">Reference proteome</keyword>
<keyword evidence="9" id="KW-0636">Prenylation</keyword>
<accession>A0ABX6F249</accession>
<protein>
    <recommendedName>
        <fullName evidence="3">Guanine nucleotide-binding protein subunit gamma</fullName>
    </recommendedName>
</protein>
<gene>
    <name evidence="12" type="primary">STE18</name>
    <name evidence="12" type="ORF">FIM1_4422</name>
</gene>
<evidence type="ECO:0000256" key="8">
    <source>
        <dbReference type="ARBA" id="ARBA00023288"/>
    </source>
</evidence>
<keyword evidence="7" id="KW-0807">Transducer</keyword>
<evidence type="ECO:0000256" key="2">
    <source>
        <dbReference type="ARBA" id="ARBA00007431"/>
    </source>
</evidence>
<evidence type="ECO:0000256" key="10">
    <source>
        <dbReference type="SAM" id="Coils"/>
    </source>
</evidence>
<evidence type="ECO:0000313" key="12">
    <source>
        <dbReference type="EMBL" id="QGN18102.1"/>
    </source>
</evidence>